<sequence>MLLRLVLPALGLAMTSGAAPASHLMARSNDGLPFSKGVLIGIIVGGVALVVVIIVLIVVIVKRRRGHSRKPSWSQDRFVVNKPKPKDEGSRNYEEEEEEEESQSSPFIPLAPELAHPTPLRPGSLSISGSRPGSTLSSHPLLRFDPPTPRSSHYGSAPSPTAAQHIASVSTDTLPNPHSLQPSTLTDGAETASIATLPNPYSREPSSVTQDDDGAPPASPTSSVSAYSMFSDVMGVLSRNSTRASRRVPSFKSYQRTTAVPEHHSEDDEEENHETPLLSNDKMEMPVPQIDGYKDDELR</sequence>
<organism evidence="4 5">
    <name type="scientific">Ceriporiopsis subvermispora (strain B)</name>
    <name type="common">White-rot fungus</name>
    <name type="synonym">Gelatoporia subvermispora</name>
    <dbReference type="NCBI Taxonomy" id="914234"/>
    <lineage>
        <taxon>Eukaryota</taxon>
        <taxon>Fungi</taxon>
        <taxon>Dikarya</taxon>
        <taxon>Basidiomycota</taxon>
        <taxon>Agaricomycotina</taxon>
        <taxon>Agaricomycetes</taxon>
        <taxon>Polyporales</taxon>
        <taxon>Gelatoporiaceae</taxon>
        <taxon>Gelatoporia</taxon>
    </lineage>
</organism>
<evidence type="ECO:0000256" key="3">
    <source>
        <dbReference type="SAM" id="SignalP"/>
    </source>
</evidence>
<evidence type="ECO:0000256" key="1">
    <source>
        <dbReference type="SAM" id="MobiDB-lite"/>
    </source>
</evidence>
<feature type="compositionally biased region" description="Polar residues" evidence="1">
    <location>
        <begin position="150"/>
        <end position="163"/>
    </location>
</feature>
<feature type="compositionally biased region" description="Polar residues" evidence="1">
    <location>
        <begin position="125"/>
        <end position="138"/>
    </location>
</feature>
<dbReference type="HOGENOM" id="CLU_930664_0_0_1"/>
<feature type="region of interest" description="Disordered" evidence="1">
    <location>
        <begin position="238"/>
        <end position="299"/>
    </location>
</feature>
<dbReference type="EMBL" id="KB445796">
    <property type="protein sequence ID" value="EMD37481.1"/>
    <property type="molecule type" value="Genomic_DNA"/>
</dbReference>
<keyword evidence="2" id="KW-0472">Membrane</keyword>
<feature type="compositionally biased region" description="Basic and acidic residues" evidence="1">
    <location>
        <begin position="84"/>
        <end position="93"/>
    </location>
</feature>
<dbReference type="AlphaFoldDB" id="M2RFA5"/>
<evidence type="ECO:0008006" key="6">
    <source>
        <dbReference type="Google" id="ProtNLM"/>
    </source>
</evidence>
<accession>M2RFA5</accession>
<feature type="chain" id="PRO_5004024049" description="Mid2 domain-containing protein" evidence="3">
    <location>
        <begin position="18"/>
        <end position="299"/>
    </location>
</feature>
<proteinExistence type="predicted"/>
<feature type="region of interest" description="Disordered" evidence="1">
    <location>
        <begin position="195"/>
        <end position="225"/>
    </location>
</feature>
<name>M2RFA5_CERS8</name>
<keyword evidence="2" id="KW-0812">Transmembrane</keyword>
<gene>
    <name evidence="4" type="ORF">CERSUDRAFT_65137</name>
</gene>
<evidence type="ECO:0000256" key="2">
    <source>
        <dbReference type="SAM" id="Phobius"/>
    </source>
</evidence>
<reference evidence="4 5" key="1">
    <citation type="journal article" date="2012" name="Proc. Natl. Acad. Sci. U.S.A.">
        <title>Comparative genomics of Ceriporiopsis subvermispora and Phanerochaete chrysosporium provide insight into selective ligninolysis.</title>
        <authorList>
            <person name="Fernandez-Fueyo E."/>
            <person name="Ruiz-Duenas F.J."/>
            <person name="Ferreira P."/>
            <person name="Floudas D."/>
            <person name="Hibbett D.S."/>
            <person name="Canessa P."/>
            <person name="Larrondo L.F."/>
            <person name="James T.Y."/>
            <person name="Seelenfreund D."/>
            <person name="Lobos S."/>
            <person name="Polanco R."/>
            <person name="Tello M."/>
            <person name="Honda Y."/>
            <person name="Watanabe T."/>
            <person name="Watanabe T."/>
            <person name="Ryu J.S."/>
            <person name="Kubicek C.P."/>
            <person name="Schmoll M."/>
            <person name="Gaskell J."/>
            <person name="Hammel K.E."/>
            <person name="St John F.J."/>
            <person name="Vanden Wymelenberg A."/>
            <person name="Sabat G."/>
            <person name="Splinter BonDurant S."/>
            <person name="Syed K."/>
            <person name="Yadav J.S."/>
            <person name="Doddapaneni H."/>
            <person name="Subramanian V."/>
            <person name="Lavin J.L."/>
            <person name="Oguiza J.A."/>
            <person name="Perez G."/>
            <person name="Pisabarro A.G."/>
            <person name="Ramirez L."/>
            <person name="Santoyo F."/>
            <person name="Master E."/>
            <person name="Coutinho P.M."/>
            <person name="Henrissat B."/>
            <person name="Lombard V."/>
            <person name="Magnuson J.K."/>
            <person name="Kuees U."/>
            <person name="Hori C."/>
            <person name="Igarashi K."/>
            <person name="Samejima M."/>
            <person name="Held B.W."/>
            <person name="Barry K.W."/>
            <person name="LaButti K.M."/>
            <person name="Lapidus A."/>
            <person name="Lindquist E.A."/>
            <person name="Lucas S.M."/>
            <person name="Riley R."/>
            <person name="Salamov A.A."/>
            <person name="Hoffmeister D."/>
            <person name="Schwenk D."/>
            <person name="Hadar Y."/>
            <person name="Yarden O."/>
            <person name="de Vries R.P."/>
            <person name="Wiebenga A."/>
            <person name="Stenlid J."/>
            <person name="Eastwood D."/>
            <person name="Grigoriev I.V."/>
            <person name="Berka R.M."/>
            <person name="Blanchette R.A."/>
            <person name="Kersten P."/>
            <person name="Martinez A.T."/>
            <person name="Vicuna R."/>
            <person name="Cullen D."/>
        </authorList>
    </citation>
    <scope>NUCLEOTIDE SEQUENCE [LARGE SCALE GENOMIC DNA]</scope>
    <source>
        <strain evidence="4 5">B</strain>
    </source>
</reference>
<keyword evidence="3" id="KW-0732">Signal</keyword>
<evidence type="ECO:0000313" key="5">
    <source>
        <dbReference type="Proteomes" id="UP000016930"/>
    </source>
</evidence>
<dbReference type="Proteomes" id="UP000016930">
    <property type="component" value="Unassembled WGS sequence"/>
</dbReference>
<feature type="signal peptide" evidence="3">
    <location>
        <begin position="1"/>
        <end position="17"/>
    </location>
</feature>
<keyword evidence="2" id="KW-1133">Transmembrane helix</keyword>
<feature type="region of interest" description="Disordered" evidence="1">
    <location>
        <begin position="71"/>
        <end position="163"/>
    </location>
</feature>
<protein>
    <recommendedName>
        <fullName evidence="6">Mid2 domain-containing protein</fullName>
    </recommendedName>
</protein>
<evidence type="ECO:0000313" key="4">
    <source>
        <dbReference type="EMBL" id="EMD37481.1"/>
    </source>
</evidence>
<dbReference type="OrthoDB" id="10496553at2759"/>
<keyword evidence="5" id="KW-1185">Reference proteome</keyword>
<feature type="transmembrane region" description="Helical" evidence="2">
    <location>
        <begin position="37"/>
        <end position="61"/>
    </location>
</feature>